<dbReference type="PANTHER" id="PTHR43671:SF98">
    <property type="entry name" value="SERINE_THREONINE-PROTEIN KINASE NEK11"/>
    <property type="match status" value="1"/>
</dbReference>
<evidence type="ECO:0000256" key="3">
    <source>
        <dbReference type="ARBA" id="ARBA00022679"/>
    </source>
</evidence>
<dbReference type="InterPro" id="IPR008271">
    <property type="entry name" value="Ser/Thr_kinase_AS"/>
</dbReference>
<proteinExistence type="predicted"/>
<evidence type="ECO:0000256" key="8">
    <source>
        <dbReference type="ARBA" id="ARBA00048679"/>
    </source>
</evidence>
<evidence type="ECO:0000256" key="7">
    <source>
        <dbReference type="ARBA" id="ARBA00047899"/>
    </source>
</evidence>
<dbReference type="InterPro" id="IPR000719">
    <property type="entry name" value="Prot_kinase_dom"/>
</dbReference>
<keyword evidence="3" id="KW-0808">Transferase</keyword>
<evidence type="ECO:0000256" key="1">
    <source>
        <dbReference type="ARBA" id="ARBA00012513"/>
    </source>
</evidence>
<keyword evidence="6" id="KW-0067">ATP-binding</keyword>
<comment type="catalytic activity">
    <reaction evidence="7">
        <text>L-threonyl-[protein] + ATP = O-phospho-L-threonyl-[protein] + ADP + H(+)</text>
        <dbReference type="Rhea" id="RHEA:46608"/>
        <dbReference type="Rhea" id="RHEA-COMP:11060"/>
        <dbReference type="Rhea" id="RHEA-COMP:11605"/>
        <dbReference type="ChEBI" id="CHEBI:15378"/>
        <dbReference type="ChEBI" id="CHEBI:30013"/>
        <dbReference type="ChEBI" id="CHEBI:30616"/>
        <dbReference type="ChEBI" id="CHEBI:61977"/>
        <dbReference type="ChEBI" id="CHEBI:456216"/>
        <dbReference type="EC" id="2.7.11.1"/>
    </reaction>
</comment>
<comment type="caution">
    <text evidence="10">The sequence shown here is derived from an EMBL/GenBank/DDBJ whole genome shotgun (WGS) entry which is preliminary data.</text>
</comment>
<organism evidence="10 11">
    <name type="scientific">Lojkania enalia</name>
    <dbReference type="NCBI Taxonomy" id="147567"/>
    <lineage>
        <taxon>Eukaryota</taxon>
        <taxon>Fungi</taxon>
        <taxon>Dikarya</taxon>
        <taxon>Ascomycota</taxon>
        <taxon>Pezizomycotina</taxon>
        <taxon>Dothideomycetes</taxon>
        <taxon>Pleosporomycetidae</taxon>
        <taxon>Pleosporales</taxon>
        <taxon>Pleosporales incertae sedis</taxon>
        <taxon>Lojkania</taxon>
    </lineage>
</organism>
<keyword evidence="5" id="KW-0418">Kinase</keyword>
<comment type="catalytic activity">
    <reaction evidence="8">
        <text>L-seryl-[protein] + ATP = O-phospho-L-seryl-[protein] + ADP + H(+)</text>
        <dbReference type="Rhea" id="RHEA:17989"/>
        <dbReference type="Rhea" id="RHEA-COMP:9863"/>
        <dbReference type="Rhea" id="RHEA-COMP:11604"/>
        <dbReference type="ChEBI" id="CHEBI:15378"/>
        <dbReference type="ChEBI" id="CHEBI:29999"/>
        <dbReference type="ChEBI" id="CHEBI:30616"/>
        <dbReference type="ChEBI" id="CHEBI:83421"/>
        <dbReference type="ChEBI" id="CHEBI:456216"/>
        <dbReference type="EC" id="2.7.11.1"/>
    </reaction>
</comment>
<dbReference type="PANTHER" id="PTHR43671">
    <property type="entry name" value="SERINE/THREONINE-PROTEIN KINASE NEK"/>
    <property type="match status" value="1"/>
</dbReference>
<gene>
    <name evidence="10" type="ORF">CC78DRAFT_612762</name>
</gene>
<dbReference type="Proteomes" id="UP000800093">
    <property type="component" value="Unassembled WGS sequence"/>
</dbReference>
<evidence type="ECO:0000259" key="9">
    <source>
        <dbReference type="PROSITE" id="PS50011"/>
    </source>
</evidence>
<dbReference type="EC" id="2.7.11.1" evidence="1"/>
<evidence type="ECO:0000256" key="4">
    <source>
        <dbReference type="ARBA" id="ARBA00022741"/>
    </source>
</evidence>
<dbReference type="PROSITE" id="PS00108">
    <property type="entry name" value="PROTEIN_KINASE_ST"/>
    <property type="match status" value="1"/>
</dbReference>
<keyword evidence="2" id="KW-0723">Serine/threonine-protein kinase</keyword>
<evidence type="ECO:0000256" key="5">
    <source>
        <dbReference type="ARBA" id="ARBA00022777"/>
    </source>
</evidence>
<protein>
    <recommendedName>
        <fullName evidence="1">non-specific serine/threonine protein kinase</fullName>
        <ecNumber evidence="1">2.7.11.1</ecNumber>
    </recommendedName>
</protein>
<dbReference type="GO" id="GO:0004674">
    <property type="term" value="F:protein serine/threonine kinase activity"/>
    <property type="evidence" value="ECO:0007669"/>
    <property type="project" value="UniProtKB-KW"/>
</dbReference>
<dbReference type="Gene3D" id="1.10.510.10">
    <property type="entry name" value="Transferase(Phosphotransferase) domain 1"/>
    <property type="match status" value="1"/>
</dbReference>
<reference evidence="11" key="1">
    <citation type="journal article" date="2020" name="Stud. Mycol.">
        <title>101 Dothideomycetes genomes: A test case for predicting lifestyles and emergence of pathogens.</title>
        <authorList>
            <person name="Haridas S."/>
            <person name="Albert R."/>
            <person name="Binder M."/>
            <person name="Bloem J."/>
            <person name="LaButti K."/>
            <person name="Salamov A."/>
            <person name="Andreopoulos B."/>
            <person name="Baker S."/>
            <person name="Barry K."/>
            <person name="Bills G."/>
            <person name="Bluhm B."/>
            <person name="Cannon C."/>
            <person name="Castanera R."/>
            <person name="Culley D."/>
            <person name="Daum C."/>
            <person name="Ezra D."/>
            <person name="Gonzalez J."/>
            <person name="Henrissat B."/>
            <person name="Kuo A."/>
            <person name="Liang C."/>
            <person name="Lipzen A."/>
            <person name="Lutzoni F."/>
            <person name="Magnuson J."/>
            <person name="Mondo S."/>
            <person name="Nolan M."/>
            <person name="Ohm R."/>
            <person name="Pangilinan J."/>
            <person name="Park H.-J."/>
            <person name="Ramirez L."/>
            <person name="Alfaro M."/>
            <person name="Sun H."/>
            <person name="Tritt A."/>
            <person name="Yoshinaga Y."/>
            <person name="Zwiers L.-H."/>
            <person name="Turgeon B."/>
            <person name="Goodwin S."/>
            <person name="Spatafora J."/>
            <person name="Crous P."/>
            <person name="Grigoriev I."/>
        </authorList>
    </citation>
    <scope>NUCLEOTIDE SEQUENCE [LARGE SCALE GENOMIC DNA]</scope>
    <source>
        <strain evidence="11">CBS 304.66</strain>
    </source>
</reference>
<dbReference type="InterPro" id="IPR011009">
    <property type="entry name" value="Kinase-like_dom_sf"/>
</dbReference>
<evidence type="ECO:0000313" key="11">
    <source>
        <dbReference type="Proteomes" id="UP000800093"/>
    </source>
</evidence>
<dbReference type="SMART" id="SM00220">
    <property type="entry name" value="S_TKc"/>
    <property type="match status" value="1"/>
</dbReference>
<dbReference type="EMBL" id="ML986584">
    <property type="protein sequence ID" value="KAF2268890.1"/>
    <property type="molecule type" value="Genomic_DNA"/>
</dbReference>
<sequence length="339" mass="38082">MLRNNPGSSSGSRFEFIKRLNVDNGGMNAGIAVVRDRKNGKLCIEKRLDPDCIRTRLADMEIEALQQLDHPNVNRIIDVFVDYNLLQGSIFLEMCDGGSLDKLIGRHSVDGRSIGESQIWRWFIQLAKAVAYCHCGPSLNDREARSLWNAVYHRDIKPANVFLSRIENGTQDGEVILKLGDFGCAISACLIENGVVDPRFASRYTPEFAPPEAPLLNKKSDVYQVGGVMACLCRLKQTWQHFDKDQAAGEEYSSKLNMAIRYCMKSNYQERIGAAALVKRLEKERREDVIESMAENVVESVIESEIEDGVKSNEVEWVTVTMMEDAIEHSVADVVEISC</sequence>
<dbReference type="PROSITE" id="PS50011">
    <property type="entry name" value="PROTEIN_KINASE_DOM"/>
    <property type="match status" value="1"/>
</dbReference>
<feature type="domain" description="Protein kinase" evidence="9">
    <location>
        <begin position="17"/>
        <end position="290"/>
    </location>
</feature>
<dbReference type="GO" id="GO:0005634">
    <property type="term" value="C:nucleus"/>
    <property type="evidence" value="ECO:0007669"/>
    <property type="project" value="TreeGrafter"/>
</dbReference>
<evidence type="ECO:0000256" key="6">
    <source>
        <dbReference type="ARBA" id="ARBA00022840"/>
    </source>
</evidence>
<evidence type="ECO:0000256" key="2">
    <source>
        <dbReference type="ARBA" id="ARBA00022527"/>
    </source>
</evidence>
<keyword evidence="4" id="KW-0547">Nucleotide-binding</keyword>
<keyword evidence="11" id="KW-1185">Reference proteome</keyword>
<dbReference type="SUPFAM" id="SSF56112">
    <property type="entry name" value="Protein kinase-like (PK-like)"/>
    <property type="match status" value="1"/>
</dbReference>
<dbReference type="OrthoDB" id="310217at2759"/>
<dbReference type="AlphaFoldDB" id="A0A9P4N3U0"/>
<dbReference type="InterPro" id="IPR050660">
    <property type="entry name" value="NEK_Ser/Thr_kinase"/>
</dbReference>
<accession>A0A9P4N3U0</accession>
<dbReference type="Pfam" id="PF00069">
    <property type="entry name" value="Pkinase"/>
    <property type="match status" value="1"/>
</dbReference>
<dbReference type="GO" id="GO:0005524">
    <property type="term" value="F:ATP binding"/>
    <property type="evidence" value="ECO:0007669"/>
    <property type="project" value="UniProtKB-KW"/>
</dbReference>
<evidence type="ECO:0000313" key="10">
    <source>
        <dbReference type="EMBL" id="KAF2268890.1"/>
    </source>
</evidence>
<name>A0A9P4N3U0_9PLEO</name>